<keyword evidence="2" id="KW-1185">Reference proteome</keyword>
<sequence length="62" mass="7384">MNTENNNEKLDDEEKFILELKADIEQAKEEFRAGNFITHEEMLIKLEKKGLIKRSDLDLYNQ</sequence>
<comment type="caution">
    <text evidence="1">The sequence shown here is derived from an EMBL/GenBank/DDBJ whole genome shotgun (WGS) entry which is preliminary data.</text>
</comment>
<evidence type="ECO:0000313" key="2">
    <source>
        <dbReference type="Proteomes" id="UP001596003"/>
    </source>
</evidence>
<evidence type="ECO:0000313" key="1">
    <source>
        <dbReference type="EMBL" id="MFC4475725.1"/>
    </source>
</evidence>
<gene>
    <name evidence="1" type="ORF">ACFO3N_01465</name>
</gene>
<dbReference type="RefSeq" id="WP_379794940.1">
    <property type="nucleotide sequence ID" value="NZ_JBHSFY010000001.1"/>
</dbReference>
<reference evidence="2" key="1">
    <citation type="journal article" date="2019" name="Int. J. Syst. Evol. Microbiol.">
        <title>The Global Catalogue of Microorganisms (GCM) 10K type strain sequencing project: providing services to taxonomists for standard genome sequencing and annotation.</title>
        <authorList>
            <consortium name="The Broad Institute Genomics Platform"/>
            <consortium name="The Broad Institute Genome Sequencing Center for Infectious Disease"/>
            <person name="Wu L."/>
            <person name="Ma J."/>
        </authorList>
    </citation>
    <scope>NUCLEOTIDE SEQUENCE [LARGE SCALE GENOMIC DNA]</scope>
    <source>
        <strain evidence="2">NBRC 103627</strain>
    </source>
</reference>
<accession>A0ABV8Z9K0</accession>
<name>A0ABV8Z9K0_9FLAO</name>
<dbReference type="EMBL" id="JBHSFY010000001">
    <property type="protein sequence ID" value="MFC4475725.1"/>
    <property type="molecule type" value="Genomic_DNA"/>
</dbReference>
<proteinExistence type="predicted"/>
<dbReference type="Proteomes" id="UP001596003">
    <property type="component" value="Unassembled WGS sequence"/>
</dbReference>
<protein>
    <submittedName>
        <fullName evidence="1">Uncharacterized protein</fullName>
    </submittedName>
</protein>
<organism evidence="1 2">
    <name type="scientific">Flavobacterium chungangensis</name>
    <dbReference type="NCBI Taxonomy" id="2708132"/>
    <lineage>
        <taxon>Bacteria</taxon>
        <taxon>Pseudomonadati</taxon>
        <taxon>Bacteroidota</taxon>
        <taxon>Flavobacteriia</taxon>
        <taxon>Flavobacteriales</taxon>
        <taxon>Flavobacteriaceae</taxon>
        <taxon>Flavobacterium</taxon>
    </lineage>
</organism>